<evidence type="ECO:0000256" key="2">
    <source>
        <dbReference type="ARBA" id="ARBA00012682"/>
    </source>
</evidence>
<accession>A0ABV2EIS5</accession>
<sequence length="210" mass="23622">MFELPDLPYDHAALEPVISKETMHLHHDKHHKRYVDVANQILSEKGDKPASLEQVVRESAGKAETRKLFNNAAQIWNHSFFWACMSPAKSQPAGDLAAAIDRDLGGLEKLKAEFVAKGVAHFGSGWVWLASDKGALKIVDTHDGENLLTQDLVPLLVCDLWEHAYYVDYKNDREGFLKAWFDAMPNWELAQSQYEASKSGGEGWQHPKPV</sequence>
<dbReference type="Gene3D" id="3.55.40.20">
    <property type="entry name" value="Iron/manganese superoxide dismutase, C-terminal domain"/>
    <property type="match status" value="1"/>
</dbReference>
<dbReference type="InterPro" id="IPR036314">
    <property type="entry name" value="SOD_C_sf"/>
</dbReference>
<keyword evidence="9" id="KW-1185">Reference proteome</keyword>
<dbReference type="RefSeq" id="WP_354297511.1">
    <property type="nucleotide sequence ID" value="NZ_JBEPLU010000001.1"/>
</dbReference>
<dbReference type="InterPro" id="IPR036324">
    <property type="entry name" value="Mn/Fe_SOD_N_sf"/>
</dbReference>
<gene>
    <name evidence="8" type="ORF">ABID41_002013</name>
</gene>
<dbReference type="PIRSF" id="PIRSF000349">
    <property type="entry name" value="SODismutase"/>
    <property type="match status" value="1"/>
</dbReference>
<dbReference type="PANTHER" id="PTHR42769:SF3">
    <property type="entry name" value="SUPEROXIDE DISMUTASE [FE] 2, CHLOROPLASTIC"/>
    <property type="match status" value="1"/>
</dbReference>
<dbReference type="InterPro" id="IPR019833">
    <property type="entry name" value="Mn/Fe_SOD_BS"/>
</dbReference>
<evidence type="ECO:0000259" key="6">
    <source>
        <dbReference type="Pfam" id="PF00081"/>
    </source>
</evidence>
<organism evidence="8 9">
    <name type="scientific">Phenylobacterium koreense</name>
    <dbReference type="NCBI Taxonomy" id="266125"/>
    <lineage>
        <taxon>Bacteria</taxon>
        <taxon>Pseudomonadati</taxon>
        <taxon>Pseudomonadota</taxon>
        <taxon>Alphaproteobacteria</taxon>
        <taxon>Caulobacterales</taxon>
        <taxon>Caulobacteraceae</taxon>
        <taxon>Phenylobacterium</taxon>
    </lineage>
</organism>
<dbReference type="InterPro" id="IPR001189">
    <property type="entry name" value="Mn/Fe_SOD"/>
</dbReference>
<protein>
    <recommendedName>
        <fullName evidence="2 5">Superoxide dismutase</fullName>
        <ecNumber evidence="2 5">1.15.1.1</ecNumber>
    </recommendedName>
</protein>
<dbReference type="Pfam" id="PF00081">
    <property type="entry name" value="Sod_Fe_N"/>
    <property type="match status" value="1"/>
</dbReference>
<proteinExistence type="inferred from homology"/>
<evidence type="ECO:0000256" key="4">
    <source>
        <dbReference type="ARBA" id="ARBA00023002"/>
    </source>
</evidence>
<dbReference type="SUPFAM" id="SSF54719">
    <property type="entry name" value="Fe,Mn superoxide dismutase (SOD), C-terminal domain"/>
    <property type="match status" value="1"/>
</dbReference>
<keyword evidence="3 5" id="KW-0479">Metal-binding</keyword>
<evidence type="ECO:0000256" key="5">
    <source>
        <dbReference type="RuleBase" id="RU000414"/>
    </source>
</evidence>
<dbReference type="PANTHER" id="PTHR42769">
    <property type="entry name" value="SUPEROXIDE DISMUTASE"/>
    <property type="match status" value="1"/>
</dbReference>
<dbReference type="PRINTS" id="PR01703">
    <property type="entry name" value="MNSODISMTASE"/>
</dbReference>
<dbReference type="SUPFAM" id="SSF46609">
    <property type="entry name" value="Fe,Mn superoxide dismutase (SOD), N-terminal domain"/>
    <property type="match status" value="1"/>
</dbReference>
<comment type="similarity">
    <text evidence="1 5">Belongs to the iron/manganese superoxide dismutase family.</text>
</comment>
<evidence type="ECO:0000313" key="9">
    <source>
        <dbReference type="Proteomes" id="UP001549110"/>
    </source>
</evidence>
<comment type="catalytic activity">
    <reaction evidence="5">
        <text>2 superoxide + 2 H(+) = H2O2 + O2</text>
        <dbReference type="Rhea" id="RHEA:20696"/>
        <dbReference type="ChEBI" id="CHEBI:15378"/>
        <dbReference type="ChEBI" id="CHEBI:15379"/>
        <dbReference type="ChEBI" id="CHEBI:16240"/>
        <dbReference type="ChEBI" id="CHEBI:18421"/>
        <dbReference type="EC" id="1.15.1.1"/>
    </reaction>
</comment>
<comment type="function">
    <text evidence="5">Destroys radicals which are normally produced within the cells and which are toxic to biological systems.</text>
</comment>
<feature type="domain" description="Manganese/iron superoxide dismutase N-terminal" evidence="6">
    <location>
        <begin position="2"/>
        <end position="86"/>
    </location>
</feature>
<keyword evidence="4 5" id="KW-0560">Oxidoreductase</keyword>
<evidence type="ECO:0000256" key="3">
    <source>
        <dbReference type="ARBA" id="ARBA00022723"/>
    </source>
</evidence>
<comment type="caution">
    <text evidence="8">The sequence shown here is derived from an EMBL/GenBank/DDBJ whole genome shotgun (WGS) entry which is preliminary data.</text>
</comment>
<feature type="domain" description="Manganese/iron superoxide dismutase C-terminal" evidence="7">
    <location>
        <begin position="92"/>
        <end position="191"/>
    </location>
</feature>
<dbReference type="InterPro" id="IPR019831">
    <property type="entry name" value="Mn/Fe_SOD_N"/>
</dbReference>
<reference evidence="8 9" key="1">
    <citation type="submission" date="2024-06" db="EMBL/GenBank/DDBJ databases">
        <title>Genomic Encyclopedia of Type Strains, Phase IV (KMG-IV): sequencing the most valuable type-strain genomes for metagenomic binning, comparative biology and taxonomic classification.</title>
        <authorList>
            <person name="Goeker M."/>
        </authorList>
    </citation>
    <scope>NUCLEOTIDE SEQUENCE [LARGE SCALE GENOMIC DNA]</scope>
    <source>
        <strain evidence="8 9">DSM 17809</strain>
    </source>
</reference>
<dbReference type="InterPro" id="IPR019832">
    <property type="entry name" value="Mn/Fe_SOD_C"/>
</dbReference>
<dbReference type="PROSITE" id="PS00088">
    <property type="entry name" value="SOD_MN"/>
    <property type="match status" value="1"/>
</dbReference>
<name>A0ABV2EIS5_9CAUL</name>
<dbReference type="GO" id="GO:0004784">
    <property type="term" value="F:superoxide dismutase activity"/>
    <property type="evidence" value="ECO:0007669"/>
    <property type="project" value="UniProtKB-EC"/>
</dbReference>
<dbReference type="Proteomes" id="UP001549110">
    <property type="component" value="Unassembled WGS sequence"/>
</dbReference>
<dbReference type="EMBL" id="JBEPLU010000001">
    <property type="protein sequence ID" value="MET3526918.1"/>
    <property type="molecule type" value="Genomic_DNA"/>
</dbReference>
<evidence type="ECO:0000256" key="1">
    <source>
        <dbReference type="ARBA" id="ARBA00008714"/>
    </source>
</evidence>
<dbReference type="Pfam" id="PF02777">
    <property type="entry name" value="Sod_Fe_C"/>
    <property type="match status" value="1"/>
</dbReference>
<dbReference type="EC" id="1.15.1.1" evidence="2 5"/>
<evidence type="ECO:0000313" key="8">
    <source>
        <dbReference type="EMBL" id="MET3526918.1"/>
    </source>
</evidence>
<evidence type="ECO:0000259" key="7">
    <source>
        <dbReference type="Pfam" id="PF02777"/>
    </source>
</evidence>
<dbReference type="Gene3D" id="1.10.287.990">
    <property type="entry name" value="Fe,Mn superoxide dismutase (SOD) domain"/>
    <property type="match status" value="1"/>
</dbReference>